<sequence>MDIRSDRSIISENGSTDVVGSSSTHREQSSQEIEGSTTIVSFQGYTCSTRTRRYPLPPLVGTPIIAIIPSPEIYQPPPPPDNTPWGDNDSGCTHIFDQVRKERLAAKETQGSSWLPSKFLEWGRSRLHFSDDTVTPNGRVPTEVAAASTPAAAPTPNSNTIPSLPINASLVPYVQLHLAALNGDWIAANNFLVSNPEAVRAKITKGSETALHIAAGAKHTTFVQELVKWMMPSDLELKNDVGNTALYFAAVSGVKRIAEIMVDKNPRLPQIRGSKDSTPLHMATLLGHREMVWYLYDKTDTILKDSDRVGLLIAAIAADLYDLALDIIQKHPDMAFARDDENRETALHVMARKHSAYYNGSQPGVLQRFVFSVPRIKVCYNKKAMHTQAIELVKQLWKKVLTLENDSKISDLIRAPSRLLFSAAELGNIDFLIILMRTYPNLIWKVDEQNRSIFHTAVVHRQEKVFNLIYELGGLKDIIASYKDEDNNNMLHLAAKLAPDDRLNIDTGAALQFRRELQWFKEVKKIVQPLYKEMRNSDGKTPQVLFTEEHKDLLREGEKWMKGTASSCMLVATLIATVMFAVFSTVPGGNNNDTGIPIFLNSRAFMVFAISDALSLVSSATSILSFLSILTSRYAEEDFLHSLPNRLIVGLATLFISIVTMMITFVASLYIVLGHGYQGIKFPITLAAGVPVSFYALLQFPLLGDMISHAYISRVSFRPMGALN</sequence>
<feature type="transmembrane region" description="Helical" evidence="2">
    <location>
        <begin position="679"/>
        <end position="698"/>
    </location>
</feature>
<dbReference type="PANTHER" id="PTHR24177:SF292">
    <property type="entry name" value="ANKYRIN REPEAT FAMILY PROTEIN-RELATED"/>
    <property type="match status" value="1"/>
</dbReference>
<evidence type="ECO:0000313" key="4">
    <source>
        <dbReference type="EMBL" id="TQE12381.1"/>
    </source>
</evidence>
<reference evidence="4 5" key="1">
    <citation type="journal article" date="2019" name="G3 (Bethesda)">
        <title>Sequencing of a Wild Apple (Malus baccata) Genome Unravels the Differences Between Cultivated and Wild Apple Species Regarding Disease Resistance and Cold Tolerance.</title>
        <authorList>
            <person name="Chen X."/>
        </authorList>
    </citation>
    <scope>NUCLEOTIDE SEQUENCE [LARGE SCALE GENOMIC DNA]</scope>
    <source>
        <strain evidence="5">cv. Shandingzi</strain>
        <tissue evidence="4">Leaves</tissue>
    </source>
</reference>
<dbReference type="EMBL" id="VIEB01000020">
    <property type="protein sequence ID" value="TQE12381.1"/>
    <property type="molecule type" value="Genomic_DNA"/>
</dbReference>
<keyword evidence="2" id="KW-0812">Transmembrane</keyword>
<dbReference type="SUPFAM" id="SSF48403">
    <property type="entry name" value="Ankyrin repeat"/>
    <property type="match status" value="2"/>
</dbReference>
<name>A0A540NMY3_MALBA</name>
<evidence type="ECO:0000256" key="2">
    <source>
        <dbReference type="SAM" id="Phobius"/>
    </source>
</evidence>
<feature type="compositionally biased region" description="Polar residues" evidence="1">
    <location>
        <begin position="10"/>
        <end position="23"/>
    </location>
</feature>
<dbReference type="Pfam" id="PF12796">
    <property type="entry name" value="Ank_2"/>
    <property type="match status" value="1"/>
</dbReference>
<keyword evidence="5" id="KW-1185">Reference proteome</keyword>
<feature type="transmembrane region" description="Helical" evidence="2">
    <location>
        <begin position="564"/>
        <end position="584"/>
    </location>
</feature>
<dbReference type="FunFam" id="1.25.40.20:FF:000412">
    <property type="entry name" value="Ankyrin repeat-containing protein ITN1 isoform C"/>
    <property type="match status" value="1"/>
</dbReference>
<dbReference type="PANTHER" id="PTHR24177">
    <property type="entry name" value="CASKIN"/>
    <property type="match status" value="1"/>
</dbReference>
<evidence type="ECO:0000259" key="3">
    <source>
        <dbReference type="Pfam" id="PF13962"/>
    </source>
</evidence>
<comment type="caution">
    <text evidence="4">The sequence shown here is derived from an EMBL/GenBank/DDBJ whole genome shotgun (WGS) entry which is preliminary data.</text>
</comment>
<dbReference type="InterPro" id="IPR036770">
    <property type="entry name" value="Ankyrin_rpt-contain_sf"/>
</dbReference>
<dbReference type="Gene3D" id="1.25.40.20">
    <property type="entry name" value="Ankyrin repeat-containing domain"/>
    <property type="match status" value="2"/>
</dbReference>
<dbReference type="Proteomes" id="UP000315295">
    <property type="component" value="Unassembled WGS sequence"/>
</dbReference>
<keyword evidence="2" id="KW-0472">Membrane</keyword>
<organism evidence="4 5">
    <name type="scientific">Malus baccata</name>
    <name type="common">Siberian crab apple</name>
    <name type="synonym">Pyrus baccata</name>
    <dbReference type="NCBI Taxonomy" id="106549"/>
    <lineage>
        <taxon>Eukaryota</taxon>
        <taxon>Viridiplantae</taxon>
        <taxon>Streptophyta</taxon>
        <taxon>Embryophyta</taxon>
        <taxon>Tracheophyta</taxon>
        <taxon>Spermatophyta</taxon>
        <taxon>Magnoliopsida</taxon>
        <taxon>eudicotyledons</taxon>
        <taxon>Gunneridae</taxon>
        <taxon>Pentapetalae</taxon>
        <taxon>rosids</taxon>
        <taxon>fabids</taxon>
        <taxon>Rosales</taxon>
        <taxon>Rosaceae</taxon>
        <taxon>Amygdaloideae</taxon>
        <taxon>Maleae</taxon>
        <taxon>Malus</taxon>
    </lineage>
</organism>
<feature type="transmembrane region" description="Helical" evidence="2">
    <location>
        <begin position="647"/>
        <end position="673"/>
    </location>
</feature>
<proteinExistence type="predicted"/>
<protein>
    <recommendedName>
        <fullName evidence="3">PGG domain-containing protein</fullName>
    </recommendedName>
</protein>
<dbReference type="SMART" id="SM00248">
    <property type="entry name" value="ANK"/>
    <property type="match status" value="4"/>
</dbReference>
<gene>
    <name evidence="4" type="ORF">C1H46_002034</name>
</gene>
<dbReference type="AlphaFoldDB" id="A0A540NMY3"/>
<dbReference type="InterPro" id="IPR002110">
    <property type="entry name" value="Ankyrin_rpt"/>
</dbReference>
<dbReference type="Pfam" id="PF13962">
    <property type="entry name" value="PGG"/>
    <property type="match status" value="1"/>
</dbReference>
<dbReference type="STRING" id="106549.A0A540NMY3"/>
<evidence type="ECO:0000313" key="5">
    <source>
        <dbReference type="Proteomes" id="UP000315295"/>
    </source>
</evidence>
<feature type="domain" description="PGG" evidence="3">
    <location>
        <begin position="558"/>
        <end position="672"/>
    </location>
</feature>
<feature type="transmembrane region" description="Helical" evidence="2">
    <location>
        <begin position="604"/>
        <end position="627"/>
    </location>
</feature>
<feature type="region of interest" description="Disordered" evidence="1">
    <location>
        <begin position="1"/>
        <end position="35"/>
    </location>
</feature>
<dbReference type="GO" id="GO:0016020">
    <property type="term" value="C:membrane"/>
    <property type="evidence" value="ECO:0007669"/>
    <property type="project" value="TreeGrafter"/>
</dbReference>
<evidence type="ECO:0000256" key="1">
    <source>
        <dbReference type="SAM" id="MobiDB-lite"/>
    </source>
</evidence>
<dbReference type="InterPro" id="IPR026961">
    <property type="entry name" value="PGG_dom"/>
</dbReference>
<keyword evidence="2" id="KW-1133">Transmembrane helix</keyword>
<accession>A0A540NMY3</accession>